<dbReference type="Pfam" id="PF11150">
    <property type="entry name" value="DUF2927"/>
    <property type="match status" value="1"/>
</dbReference>
<evidence type="ECO:0000256" key="1">
    <source>
        <dbReference type="SAM" id="MobiDB-lite"/>
    </source>
</evidence>
<evidence type="ECO:0000313" key="3">
    <source>
        <dbReference type="EMBL" id="MDB6177591.1"/>
    </source>
</evidence>
<reference evidence="3" key="1">
    <citation type="submission" date="2022-12" db="EMBL/GenBank/DDBJ databases">
        <title>Paracoccus onchidii sp. nov., isolated from a marine invertebrate from the South China Sea.</title>
        <authorList>
            <person name="Xu S."/>
            <person name="Liu Z."/>
            <person name="Xu Y."/>
        </authorList>
    </citation>
    <scope>NUCLEOTIDE SEQUENCE</scope>
    <source>
        <strain evidence="3">Z330</strain>
    </source>
</reference>
<name>A0ABT4ZE38_9RHOB</name>
<keyword evidence="2" id="KW-0732">Signal</keyword>
<evidence type="ECO:0000313" key="4">
    <source>
        <dbReference type="Proteomes" id="UP001165641"/>
    </source>
</evidence>
<feature type="signal peptide" evidence="2">
    <location>
        <begin position="1"/>
        <end position="27"/>
    </location>
</feature>
<feature type="chain" id="PRO_5045407224" evidence="2">
    <location>
        <begin position="28"/>
        <end position="334"/>
    </location>
</feature>
<dbReference type="RefSeq" id="WP_271888706.1">
    <property type="nucleotide sequence ID" value="NZ_JAQBIE010000009.1"/>
</dbReference>
<dbReference type="PROSITE" id="PS51257">
    <property type="entry name" value="PROKAR_LIPOPROTEIN"/>
    <property type="match status" value="1"/>
</dbReference>
<keyword evidence="4" id="KW-1185">Reference proteome</keyword>
<protein>
    <submittedName>
        <fullName evidence="3">DUF2927 domain-containing protein</fullName>
    </submittedName>
</protein>
<organism evidence="3 4">
    <name type="scientific">Paracoccus onchidii</name>
    <dbReference type="NCBI Taxonomy" id="3017813"/>
    <lineage>
        <taxon>Bacteria</taxon>
        <taxon>Pseudomonadati</taxon>
        <taxon>Pseudomonadota</taxon>
        <taxon>Alphaproteobacteria</taxon>
        <taxon>Rhodobacterales</taxon>
        <taxon>Paracoccaceae</taxon>
        <taxon>Paracoccus</taxon>
    </lineage>
</organism>
<feature type="compositionally biased region" description="Basic and acidic residues" evidence="1">
    <location>
        <begin position="49"/>
        <end position="60"/>
    </location>
</feature>
<sequence>MSLRAAVRPAGLCLLLLSACASQPAIAPVPPLPRPSLPDAETDAPSQAEIRKARAERNRAANDAARAAESGPDEELRSYYQGLEARLLSHGRLRRDRVPLDAPIDADSLTRDFIAIALHDEYSRSGERLIADSPSAPLRRWQSPVRLQLHFGDSADQASQRAHRGETAAFATRLQQASGHPVSLTERGGNFHILVLSEAERRNIAEELAGIAPDLPAQDVTTLGQLDRDNLCTVFAYSRGSSPVYVRAIAVLRTELPSLLRSSCIHEELAQGMGLANDSPNARPSIFNDDEEFALLTRHDELLLQILYDPRLKPGMRADEATPIVRRIAAELVN</sequence>
<dbReference type="Proteomes" id="UP001165641">
    <property type="component" value="Unassembled WGS sequence"/>
</dbReference>
<dbReference type="EMBL" id="JAQBIE010000009">
    <property type="protein sequence ID" value="MDB6177591.1"/>
    <property type="molecule type" value="Genomic_DNA"/>
</dbReference>
<evidence type="ECO:0000256" key="2">
    <source>
        <dbReference type="SAM" id="SignalP"/>
    </source>
</evidence>
<comment type="caution">
    <text evidence="3">The sequence shown here is derived from an EMBL/GenBank/DDBJ whole genome shotgun (WGS) entry which is preliminary data.</text>
</comment>
<dbReference type="InterPro" id="IPR021323">
    <property type="entry name" value="DUF2927"/>
</dbReference>
<feature type="region of interest" description="Disordered" evidence="1">
    <location>
        <begin position="31"/>
        <end position="75"/>
    </location>
</feature>
<gene>
    <name evidence="3" type="ORF">PAF17_08695</name>
</gene>
<accession>A0ABT4ZE38</accession>
<proteinExistence type="predicted"/>